<keyword evidence="7" id="KW-1185">Reference proteome</keyword>
<feature type="domain" description="Murein transglycosylase-C N-terminal" evidence="5">
    <location>
        <begin position="79"/>
        <end position="145"/>
    </location>
</feature>
<feature type="region of interest" description="Disordered" evidence="2">
    <location>
        <begin position="197"/>
        <end position="251"/>
    </location>
</feature>
<dbReference type="InterPro" id="IPR000189">
    <property type="entry name" value="Transglyc_AS"/>
</dbReference>
<feature type="domain" description="Transglycosylase SLT" evidence="4">
    <location>
        <begin position="318"/>
        <end position="432"/>
    </location>
</feature>
<organism evidence="6 7">
    <name type="scientific">Mediterranea massiliensis</name>
    <dbReference type="NCBI Taxonomy" id="1841865"/>
    <lineage>
        <taxon>Bacteria</taxon>
        <taxon>Pseudomonadati</taxon>
        <taxon>Bacteroidota</taxon>
        <taxon>Bacteroidia</taxon>
        <taxon>Bacteroidales</taxon>
        <taxon>Bacteroidaceae</taxon>
        <taxon>Mediterranea</taxon>
    </lineage>
</organism>
<feature type="chain" id="PRO_5045638818" evidence="3">
    <location>
        <begin position="32"/>
        <end position="482"/>
    </location>
</feature>
<dbReference type="RefSeq" id="WP_205095035.1">
    <property type="nucleotide sequence ID" value="NZ_JACLYZ010000008.1"/>
</dbReference>
<dbReference type="InterPro" id="IPR024570">
    <property type="entry name" value="Murein_transglycosylaseC_N"/>
</dbReference>
<dbReference type="CDD" id="cd16893">
    <property type="entry name" value="LT_MltC_MltE"/>
    <property type="match status" value="1"/>
</dbReference>
<dbReference type="Pfam" id="PF01464">
    <property type="entry name" value="SLT"/>
    <property type="match status" value="1"/>
</dbReference>
<comment type="similarity">
    <text evidence="1">Belongs to the transglycosylase Slt family.</text>
</comment>
<proteinExistence type="inferred from homology"/>
<evidence type="ECO:0000259" key="4">
    <source>
        <dbReference type="Pfam" id="PF01464"/>
    </source>
</evidence>
<evidence type="ECO:0000256" key="2">
    <source>
        <dbReference type="SAM" id="MobiDB-lite"/>
    </source>
</evidence>
<name>A0ABS2DZ78_9BACT</name>
<feature type="compositionally biased region" description="Basic residues" evidence="2">
    <location>
        <begin position="223"/>
        <end position="235"/>
    </location>
</feature>
<evidence type="ECO:0000259" key="5">
    <source>
        <dbReference type="Pfam" id="PF11873"/>
    </source>
</evidence>
<comment type="caution">
    <text evidence="6">The sequence shown here is derived from an EMBL/GenBank/DDBJ whole genome shotgun (WGS) entry which is preliminary data.</text>
</comment>
<dbReference type="PROSITE" id="PS00922">
    <property type="entry name" value="TRANSGLYCOSYLASE"/>
    <property type="match status" value="1"/>
</dbReference>
<sequence length="482" mass="55067">MMKCYNYIKVKLFSGVCILVLLFVGHTSIQAQTTKEELDALVKDFNTRIFEEKSSFEQYADSVKKAYKAYVEKATEEFNAYKSNIQNVWGGDSVVLDSKYEWVEYGDDFLSRSVVNFEKGNAMVEVAVDVDANDNEINEKLTEAIYRLMASRGSTCPYRSQVDQSKPITQNPILDGLLDLSEYHLDNTVDTVISKKVQASNKKKTPPQPVVRGSELKIPSPKQTKKQTKRQKTLARTRLDEQEKLKEEKEAAEIREKELQDANEESKEAVAYQVAQQSKKSTTNITGKDGSRRKVICINMPLVRDNISKSAALYKDIVKKYSERFQIEQPLIYAVIEQESCFNPQATSHIPAYGLMQLVPTSGGIDAYRFVYGVEKVPTKSYLFDPDQNIELGTAYLRILYNWFESVKDVHCRRLCVIAGYNTGAGNVSRAFIGTTQLSNAYNEINKFDYKRLYQHLTRHLSTDEARNYVKGVTKKREKYIK</sequence>
<dbReference type="SUPFAM" id="SSF53955">
    <property type="entry name" value="Lysozyme-like"/>
    <property type="match status" value="1"/>
</dbReference>
<evidence type="ECO:0000313" key="7">
    <source>
        <dbReference type="Proteomes" id="UP000766986"/>
    </source>
</evidence>
<dbReference type="InterPro" id="IPR008258">
    <property type="entry name" value="Transglycosylase_SLT_dom_1"/>
</dbReference>
<dbReference type="Pfam" id="PF11873">
    <property type="entry name" value="Mltc_N"/>
    <property type="match status" value="1"/>
</dbReference>
<dbReference type="PANTHER" id="PTHR37423:SF2">
    <property type="entry name" value="MEMBRANE-BOUND LYTIC MUREIN TRANSGLYCOSYLASE C"/>
    <property type="match status" value="1"/>
</dbReference>
<evidence type="ECO:0000313" key="6">
    <source>
        <dbReference type="EMBL" id="MBM6734679.1"/>
    </source>
</evidence>
<dbReference type="InterPro" id="IPR023346">
    <property type="entry name" value="Lysozyme-like_dom_sf"/>
</dbReference>
<dbReference type="EMBL" id="JACLYZ010000008">
    <property type="protein sequence ID" value="MBM6734679.1"/>
    <property type="molecule type" value="Genomic_DNA"/>
</dbReference>
<feature type="compositionally biased region" description="Basic and acidic residues" evidence="2">
    <location>
        <begin position="237"/>
        <end position="251"/>
    </location>
</feature>
<evidence type="ECO:0000256" key="1">
    <source>
        <dbReference type="ARBA" id="ARBA00007734"/>
    </source>
</evidence>
<keyword evidence="3" id="KW-0732">Signal</keyword>
<dbReference type="Proteomes" id="UP000766986">
    <property type="component" value="Unassembled WGS sequence"/>
</dbReference>
<feature type="signal peptide" evidence="3">
    <location>
        <begin position="1"/>
        <end position="31"/>
    </location>
</feature>
<dbReference type="PANTHER" id="PTHR37423">
    <property type="entry name" value="SOLUBLE LYTIC MUREIN TRANSGLYCOSYLASE-RELATED"/>
    <property type="match status" value="1"/>
</dbReference>
<accession>A0ABS2DZ78</accession>
<reference evidence="6 7" key="1">
    <citation type="journal article" date="2021" name="Sci. Rep.">
        <title>The distribution of antibiotic resistance genes in chicken gut microbiota commensals.</title>
        <authorList>
            <person name="Juricova H."/>
            <person name="Matiasovicova J."/>
            <person name="Kubasova T."/>
            <person name="Cejkova D."/>
            <person name="Rychlik I."/>
        </authorList>
    </citation>
    <scope>NUCLEOTIDE SEQUENCE [LARGE SCALE GENOMIC DNA]</scope>
    <source>
        <strain evidence="6 7">An772</strain>
    </source>
</reference>
<dbReference type="Gene3D" id="1.10.530.10">
    <property type="match status" value="1"/>
</dbReference>
<protein>
    <submittedName>
        <fullName evidence="6">DUF3393 domain-containing protein</fullName>
    </submittedName>
</protein>
<evidence type="ECO:0000256" key="3">
    <source>
        <dbReference type="SAM" id="SignalP"/>
    </source>
</evidence>
<gene>
    <name evidence="6" type="ORF">H7U35_05530</name>
</gene>